<sequence length="252" mass="26433">MEMEVSYNWFLVSLSFLVAVFGSFTGLQITNGMKSSSSGPSPLWIAAAAVSLGGGAIWTMHFIGMLAYQVPMDIGYLPGPTFASLALAVVAVGIGIFIAVSGKLSIVRLLGAGLFTGLAVAGMHYLGMEAMVMPGSTMVYDKTLVAVSLVIAIVAATVALWLAVNLKGTAIMLGSAIVMAIAVCGMHYTGMAAMSMIHNHDADQTIIENSMSPMTMGLFIFCASMLLLVICLIMSLNQLSSKIEDDMQDEPA</sequence>
<evidence type="ECO:0000313" key="4">
    <source>
        <dbReference type="Proteomes" id="UP000619761"/>
    </source>
</evidence>
<accession>A0ABQ3B2G6</accession>
<dbReference type="RefSeq" id="WP_189418055.1">
    <property type="nucleotide sequence ID" value="NZ_BMYZ01000001.1"/>
</dbReference>
<protein>
    <submittedName>
        <fullName evidence="3">Membrane protein</fullName>
    </submittedName>
</protein>
<feature type="transmembrane region" description="Helical" evidence="1">
    <location>
        <begin position="82"/>
        <end position="100"/>
    </location>
</feature>
<feature type="transmembrane region" description="Helical" evidence="1">
    <location>
        <begin position="107"/>
        <end position="126"/>
    </location>
</feature>
<feature type="transmembrane region" description="Helical" evidence="1">
    <location>
        <begin position="176"/>
        <end position="197"/>
    </location>
</feature>
<feature type="transmembrane region" description="Helical" evidence="1">
    <location>
        <begin position="217"/>
        <end position="237"/>
    </location>
</feature>
<feature type="transmembrane region" description="Helical" evidence="1">
    <location>
        <begin position="146"/>
        <end position="164"/>
    </location>
</feature>
<dbReference type="PROSITE" id="PS50924">
    <property type="entry name" value="MHYT"/>
    <property type="match status" value="1"/>
</dbReference>
<dbReference type="InterPro" id="IPR005330">
    <property type="entry name" value="MHYT_dom"/>
</dbReference>
<feature type="domain" description="MHYT" evidence="2">
    <location>
        <begin position="7"/>
        <end position="197"/>
    </location>
</feature>
<dbReference type="PANTHER" id="PTHR35152:SF1">
    <property type="entry name" value="DOMAIN SIGNALLING PROTEIN, PUTATIVE (AFU_ORTHOLOGUE AFUA_5G11310)-RELATED"/>
    <property type="match status" value="1"/>
</dbReference>
<keyword evidence="4" id="KW-1185">Reference proteome</keyword>
<keyword evidence="1" id="KW-0812">Transmembrane</keyword>
<feature type="transmembrane region" description="Helical" evidence="1">
    <location>
        <begin position="42"/>
        <end position="70"/>
    </location>
</feature>
<evidence type="ECO:0000259" key="2">
    <source>
        <dbReference type="PROSITE" id="PS50924"/>
    </source>
</evidence>
<feature type="transmembrane region" description="Helical" evidence="1">
    <location>
        <begin position="6"/>
        <end position="30"/>
    </location>
</feature>
<dbReference type="PANTHER" id="PTHR35152">
    <property type="entry name" value="DOMAIN SIGNALLING PROTEIN, PUTATIVE (AFU_ORTHOLOGUE AFUA_5G11310)-RELATED"/>
    <property type="match status" value="1"/>
</dbReference>
<name>A0ABQ3B2G6_9GAMM</name>
<gene>
    <name evidence="3" type="ORF">GCM10011613_20370</name>
</gene>
<keyword evidence="1" id="KW-0472">Membrane</keyword>
<comment type="caution">
    <text evidence="3">The sequence shown here is derived from an EMBL/GenBank/DDBJ whole genome shotgun (WGS) entry which is preliminary data.</text>
</comment>
<keyword evidence="1" id="KW-1133">Transmembrane helix</keyword>
<reference evidence="4" key="1">
    <citation type="journal article" date="2019" name="Int. J. Syst. Evol. Microbiol.">
        <title>The Global Catalogue of Microorganisms (GCM) 10K type strain sequencing project: providing services to taxonomists for standard genome sequencing and annotation.</title>
        <authorList>
            <consortium name="The Broad Institute Genomics Platform"/>
            <consortium name="The Broad Institute Genome Sequencing Center for Infectious Disease"/>
            <person name="Wu L."/>
            <person name="Ma J."/>
        </authorList>
    </citation>
    <scope>NUCLEOTIDE SEQUENCE [LARGE SCALE GENOMIC DNA]</scope>
    <source>
        <strain evidence="4">KCTC 32239</strain>
    </source>
</reference>
<dbReference type="Proteomes" id="UP000619761">
    <property type="component" value="Unassembled WGS sequence"/>
</dbReference>
<evidence type="ECO:0000256" key="1">
    <source>
        <dbReference type="PROSITE-ProRule" id="PRU00244"/>
    </source>
</evidence>
<proteinExistence type="predicted"/>
<organism evidence="3 4">
    <name type="scientific">Cellvibrio zantedeschiae</name>
    <dbReference type="NCBI Taxonomy" id="1237077"/>
    <lineage>
        <taxon>Bacteria</taxon>
        <taxon>Pseudomonadati</taxon>
        <taxon>Pseudomonadota</taxon>
        <taxon>Gammaproteobacteria</taxon>
        <taxon>Cellvibrionales</taxon>
        <taxon>Cellvibrionaceae</taxon>
        <taxon>Cellvibrio</taxon>
    </lineage>
</organism>
<dbReference type="Pfam" id="PF03707">
    <property type="entry name" value="MHYT"/>
    <property type="match status" value="3"/>
</dbReference>
<evidence type="ECO:0000313" key="3">
    <source>
        <dbReference type="EMBL" id="GGY74829.1"/>
    </source>
</evidence>
<dbReference type="EMBL" id="BMYZ01000001">
    <property type="protein sequence ID" value="GGY74829.1"/>
    <property type="molecule type" value="Genomic_DNA"/>
</dbReference>